<evidence type="ECO:0000313" key="3">
    <source>
        <dbReference type="Proteomes" id="UP000032141"/>
    </source>
</evidence>
<dbReference type="Gramene" id="Bo8g087170.1">
    <property type="protein sequence ID" value="Bo8g087170.1"/>
    <property type="gene ID" value="Bo8g087170"/>
</dbReference>
<dbReference type="InterPro" id="IPR006566">
    <property type="entry name" value="FBD"/>
</dbReference>
<dbReference type="Proteomes" id="UP000032141">
    <property type="component" value="Chromosome C8"/>
</dbReference>
<evidence type="ECO:0000259" key="1">
    <source>
        <dbReference type="SMART" id="SM00579"/>
    </source>
</evidence>
<dbReference type="InterPro" id="IPR055411">
    <property type="entry name" value="LRR_FXL15/At3g58940/PEG3-like"/>
</dbReference>
<dbReference type="InterPro" id="IPR032675">
    <property type="entry name" value="LRR_dom_sf"/>
</dbReference>
<feature type="domain" description="FBD" evidence="1">
    <location>
        <begin position="826"/>
        <end position="896"/>
    </location>
</feature>
<dbReference type="SUPFAM" id="SSF52047">
    <property type="entry name" value="RNI-like"/>
    <property type="match status" value="1"/>
</dbReference>
<feature type="domain" description="FBD" evidence="1">
    <location>
        <begin position="345"/>
        <end position="415"/>
    </location>
</feature>
<sequence length="896" mass="101673">MDRISELSDELLVKILLLVPTKVAVSTSILSKRWKYLWMWLPKLEFSYRHVVDPECERLQSFLDRNLRLHRAPVIESFRFYICCSCLKPKNIKMWVSTAVSHCLRELDISRRSDPPDKPDILPSILFTCKSLVVLKLAGGILLDVPRMVSLPSLKTLQLRRVRYFNEETLQRLLSNCPVLEDLVLVLSNGDTTGKLTVVVSSLLSLSLYLSHYLKIDGYVIETPSLKYFKLVEDSCRNHYCLIENMPFLVEALDVNLPDINSLIGSIASVKRLEICSEAIMMLDEGFVFNQLEHLEVCLCKDHSYNQLVRLLNSSSNLQGLRLFYMDIHYTPKRGYWNQPTTVPECLLSSLQSLSWSLYTGEPQERDSLVYILKHALHLKTAIVESCECEVPRSEMLKELELSYRASAACQLMAALFSFINAPSSLFSKNFQVFRFAAPAASVASELCFHVLLISFLGSGHLKELLFCSVVSLLDFFMVSDCVSPWLGLLFLGKGGSHNTIFAGFCLQEKLSPLVLISEPRIQSFFSGLASLMAEIRHVCSLSSEEAHVFRSDGCFTWWEELVSSSLSHVWALGLDKRMKEDLPKGPSESTILSVASSAIANLAMNEKSQDLIMNKGGAQLLARNGSWCTCQFMRKSICKSQYGNIFEEALCWDNSCPILEDLVVDLDEEDTIQKLTVAVPSLQNLSFYIPWSTDISGFVIDTPALKYFKLRDHNYQSHHGLIENMPCLIEAYVDCCRPDINSLIGSITSVRRLAICLETMLDEVFVFNQLEHLEVCLCKEHFSNQLFRLLKASSKLKRLHLFFMNSDHYVQADMDDWNEPSTAPECILSSLQSLSWLKYTGEPQEREVVVYILKHALHLKTATIKSFESEVPKFDTLKELALSSRASATCQLMFD</sequence>
<dbReference type="AlphaFoldDB" id="A0A0D3DT62"/>
<dbReference type="HOGENOM" id="CLU_322986_0_0_1"/>
<proteinExistence type="predicted"/>
<dbReference type="InterPro" id="IPR001810">
    <property type="entry name" value="F-box_dom"/>
</dbReference>
<dbReference type="Pfam" id="PF00646">
    <property type="entry name" value="F-box"/>
    <property type="match status" value="1"/>
</dbReference>
<dbReference type="InterPro" id="IPR036047">
    <property type="entry name" value="F-box-like_dom_sf"/>
</dbReference>
<evidence type="ECO:0000313" key="2">
    <source>
        <dbReference type="EnsemblPlants" id="Bo8g087170.1"/>
    </source>
</evidence>
<dbReference type="PANTHER" id="PTHR31900:SF28">
    <property type="entry name" value="FBD DOMAIN-CONTAINING PROTEIN"/>
    <property type="match status" value="1"/>
</dbReference>
<organism evidence="2 3">
    <name type="scientific">Brassica oleracea var. oleracea</name>
    <dbReference type="NCBI Taxonomy" id="109376"/>
    <lineage>
        <taxon>Eukaryota</taxon>
        <taxon>Viridiplantae</taxon>
        <taxon>Streptophyta</taxon>
        <taxon>Embryophyta</taxon>
        <taxon>Tracheophyta</taxon>
        <taxon>Spermatophyta</taxon>
        <taxon>Magnoliopsida</taxon>
        <taxon>eudicotyledons</taxon>
        <taxon>Gunneridae</taxon>
        <taxon>Pentapetalae</taxon>
        <taxon>rosids</taxon>
        <taxon>malvids</taxon>
        <taxon>Brassicales</taxon>
        <taxon>Brassicaceae</taxon>
        <taxon>Brassiceae</taxon>
        <taxon>Brassica</taxon>
    </lineage>
</organism>
<keyword evidence="3" id="KW-1185">Reference proteome</keyword>
<reference evidence="2" key="2">
    <citation type="submission" date="2015-03" db="UniProtKB">
        <authorList>
            <consortium name="EnsemblPlants"/>
        </authorList>
    </citation>
    <scope>IDENTIFICATION</scope>
</reference>
<dbReference type="Pfam" id="PF08387">
    <property type="entry name" value="FBD"/>
    <property type="match status" value="2"/>
</dbReference>
<protein>
    <recommendedName>
        <fullName evidence="1">FBD domain-containing protein</fullName>
    </recommendedName>
</protein>
<dbReference type="InterPro" id="IPR050232">
    <property type="entry name" value="FBL13/AtMIF1-like"/>
</dbReference>
<dbReference type="Pfam" id="PF24758">
    <property type="entry name" value="LRR_At5g56370"/>
    <property type="match status" value="1"/>
</dbReference>
<reference evidence="2 3" key="1">
    <citation type="journal article" date="2014" name="Genome Biol.">
        <title>Transcriptome and methylome profiling reveals relics of genome dominance in the mesopolyploid Brassica oleracea.</title>
        <authorList>
            <person name="Parkin I.A."/>
            <person name="Koh C."/>
            <person name="Tang H."/>
            <person name="Robinson S.J."/>
            <person name="Kagale S."/>
            <person name="Clarke W.E."/>
            <person name="Town C.D."/>
            <person name="Nixon J."/>
            <person name="Krishnakumar V."/>
            <person name="Bidwell S.L."/>
            <person name="Denoeud F."/>
            <person name="Belcram H."/>
            <person name="Links M.G."/>
            <person name="Just J."/>
            <person name="Clarke C."/>
            <person name="Bender T."/>
            <person name="Huebert T."/>
            <person name="Mason A.S."/>
            <person name="Pires J.C."/>
            <person name="Barker G."/>
            <person name="Moore J."/>
            <person name="Walley P.G."/>
            <person name="Manoli S."/>
            <person name="Batley J."/>
            <person name="Edwards D."/>
            <person name="Nelson M.N."/>
            <person name="Wang X."/>
            <person name="Paterson A.H."/>
            <person name="King G."/>
            <person name="Bancroft I."/>
            <person name="Chalhoub B."/>
            <person name="Sharpe A.G."/>
        </authorList>
    </citation>
    <scope>NUCLEOTIDE SEQUENCE</scope>
    <source>
        <strain evidence="2 3">cv. TO1000</strain>
    </source>
</reference>
<dbReference type="EnsemblPlants" id="Bo8g087170.1">
    <property type="protein sequence ID" value="Bo8g087170.1"/>
    <property type="gene ID" value="Bo8g087170"/>
</dbReference>
<dbReference type="CDD" id="cd22160">
    <property type="entry name" value="F-box_AtFBL13-like"/>
    <property type="match status" value="1"/>
</dbReference>
<dbReference type="SMART" id="SM00579">
    <property type="entry name" value="FBD"/>
    <property type="match status" value="2"/>
</dbReference>
<name>A0A0D3DT62_BRAOL</name>
<dbReference type="InterPro" id="IPR053781">
    <property type="entry name" value="F-box_AtFBL13-like"/>
</dbReference>
<accession>A0A0D3DT62</accession>
<dbReference type="PANTHER" id="PTHR31900">
    <property type="entry name" value="F-BOX/RNI SUPERFAMILY PROTEIN-RELATED"/>
    <property type="match status" value="1"/>
</dbReference>
<dbReference type="eggNOG" id="KOG0240">
    <property type="taxonomic scope" value="Eukaryota"/>
</dbReference>
<dbReference type="SUPFAM" id="SSF81383">
    <property type="entry name" value="F-box domain"/>
    <property type="match status" value="1"/>
</dbReference>
<dbReference type="Gene3D" id="3.80.10.10">
    <property type="entry name" value="Ribonuclease Inhibitor"/>
    <property type="match status" value="2"/>
</dbReference>